<protein>
    <submittedName>
        <fullName evidence="2">SAM-dependent methyltransferase</fullName>
    </submittedName>
</protein>
<dbReference type="SUPFAM" id="SSF53335">
    <property type="entry name" value="S-adenosyl-L-methionine-dependent methyltransferases"/>
    <property type="match status" value="1"/>
</dbReference>
<dbReference type="PANTHER" id="PTHR42998:SF1">
    <property type="entry name" value="TYPE I RESTRICTION ENZYME HINDI METHYLASE SUBUNIT"/>
    <property type="match status" value="1"/>
</dbReference>
<dbReference type="PRINTS" id="PR00507">
    <property type="entry name" value="N12N6MTFRASE"/>
</dbReference>
<keyword evidence="2" id="KW-0808">Transferase</keyword>
<organism evidence="2 3">
    <name type="scientific">Amycolatopsis albispora</name>
    <dbReference type="NCBI Taxonomy" id="1804986"/>
    <lineage>
        <taxon>Bacteria</taxon>
        <taxon>Bacillati</taxon>
        <taxon>Actinomycetota</taxon>
        <taxon>Actinomycetes</taxon>
        <taxon>Pseudonocardiales</taxon>
        <taxon>Pseudonocardiaceae</taxon>
        <taxon>Amycolatopsis</taxon>
    </lineage>
</organism>
<dbReference type="RefSeq" id="WP_113693320.1">
    <property type="nucleotide sequence ID" value="NZ_CP015163.1"/>
</dbReference>
<dbReference type="GO" id="GO:0008170">
    <property type="term" value="F:N-methyltransferase activity"/>
    <property type="evidence" value="ECO:0007669"/>
    <property type="project" value="InterPro"/>
</dbReference>
<dbReference type="GO" id="GO:0032259">
    <property type="term" value="P:methylation"/>
    <property type="evidence" value="ECO:0007669"/>
    <property type="project" value="UniProtKB-KW"/>
</dbReference>
<reference evidence="2 3" key="1">
    <citation type="submission" date="2016-04" db="EMBL/GenBank/DDBJ databases">
        <title>Complete genome sequence and analysis of deep-sea sediment isolate, Amycolatopsis sp. WP1.</title>
        <authorList>
            <person name="Wang H."/>
            <person name="Chen S."/>
            <person name="Wu Q."/>
        </authorList>
    </citation>
    <scope>NUCLEOTIDE SEQUENCE [LARGE SCALE GENOMIC DNA]</scope>
    <source>
        <strain evidence="2 3">WP1</strain>
    </source>
</reference>
<evidence type="ECO:0000313" key="3">
    <source>
        <dbReference type="Proteomes" id="UP000250434"/>
    </source>
</evidence>
<dbReference type="Pfam" id="PF02384">
    <property type="entry name" value="N6_Mtase"/>
    <property type="match status" value="1"/>
</dbReference>
<feature type="domain" description="DNA methylase adenine-specific" evidence="1">
    <location>
        <begin position="116"/>
        <end position="304"/>
    </location>
</feature>
<sequence>MNQEATVTAGDIARLVDVGRAAVSNWRRRYDDFPRPVGGTASSPLFSLAEVEDWLRRNGKRFEVSRAERVWQRLRAAADDLGLGELVADTGAALENGGFRADEQLTGAVAELGGREVFEFLYERYQEVHARRLPVTPGPIAELMARLAGRVDTVFDPACGTGALLLAAAAPHAFGQDLDETAAAMAGTRLRLAGIDARVVAGDSLRHDAFDAELADAVLCDPPLNERAWGHEELAGDARWEYGVPPRGEPELAWVQHCLAHVRPGGTVAILLPPAVAGRRSGRRIRGNLLRAGALRAVVTMPDGTRDLWLLRRPEPGSGADRVLLMESTEDFSAVEKAWGEPESWPTRVIDLLDDDVDLSPARHRGSEGGESFVAALAGFRALGLEPPDLGVFEQDRSWPLTTIGELIKAGLVRKSGAGVPVKSPAGTEYRVDPERIDPDFLAGLLRSAMHRMTSNSTRLDLRRVRVPRLPLAEQRAYGLAFRRLAEFEAALAEAAGLGERLVRLGFDGLADGHLQPGS</sequence>
<dbReference type="Proteomes" id="UP000250434">
    <property type="component" value="Chromosome"/>
</dbReference>
<dbReference type="KEGG" id="aab:A4R43_17400"/>
<dbReference type="REBASE" id="257651">
    <property type="entry name" value="M.AalWP1ORF17400P"/>
</dbReference>
<dbReference type="InterPro" id="IPR029063">
    <property type="entry name" value="SAM-dependent_MTases_sf"/>
</dbReference>
<dbReference type="AlphaFoldDB" id="A0A344L7Q8"/>
<keyword evidence="2" id="KW-0489">Methyltransferase</keyword>
<dbReference type="OrthoDB" id="9784823at2"/>
<accession>A0A344L7Q8</accession>
<keyword evidence="3" id="KW-1185">Reference proteome</keyword>
<dbReference type="GO" id="GO:0003677">
    <property type="term" value="F:DNA binding"/>
    <property type="evidence" value="ECO:0007669"/>
    <property type="project" value="InterPro"/>
</dbReference>
<evidence type="ECO:0000259" key="1">
    <source>
        <dbReference type="Pfam" id="PF02384"/>
    </source>
</evidence>
<dbReference type="EMBL" id="CP015163">
    <property type="protein sequence ID" value="AXB44082.1"/>
    <property type="molecule type" value="Genomic_DNA"/>
</dbReference>
<dbReference type="PANTHER" id="PTHR42998">
    <property type="entry name" value="TYPE I RESTRICTION ENZYME HINDVIIP M PROTEIN-RELATED"/>
    <property type="match status" value="1"/>
</dbReference>
<dbReference type="InterPro" id="IPR052916">
    <property type="entry name" value="Type-I_RE_MTase_Subunit"/>
</dbReference>
<proteinExistence type="predicted"/>
<name>A0A344L7Q8_9PSEU</name>
<evidence type="ECO:0000313" key="2">
    <source>
        <dbReference type="EMBL" id="AXB44082.1"/>
    </source>
</evidence>
<dbReference type="InterPro" id="IPR003356">
    <property type="entry name" value="DNA_methylase_A-5"/>
</dbReference>
<dbReference type="Gene3D" id="3.40.50.150">
    <property type="entry name" value="Vaccinia Virus protein VP39"/>
    <property type="match status" value="1"/>
</dbReference>
<gene>
    <name evidence="2" type="ORF">A4R43_17400</name>
</gene>